<evidence type="ECO:0000259" key="1">
    <source>
        <dbReference type="Pfam" id="PF12697"/>
    </source>
</evidence>
<evidence type="ECO:0000313" key="3">
    <source>
        <dbReference type="Proteomes" id="UP001144096"/>
    </source>
</evidence>
<sequence length="282" mass="29334">MTGGRAEVRSADGTTIGYRRLGSGPAVLLLHGGMLSSQHFSKLAAALSADFTVCVPDRRGRGLSGPHGDGFSVSREVEDVRALVAETGATRVFGLSSGALVALRTALVTPALERIALYEPPLSVGGSVPVGWLARFDREVAAGRSASALVTGMKGLAAEPSLFSRVPRFALVPLLAVGARLQREGAPEEVSVEQLIPTLHFDLRIVGELADTAEDYAGVTAPVLLLGGSRSAGYLRLALAKLADVLPHARRVELKGAGHSGPEDDGVPLAVARELRGFFATT</sequence>
<dbReference type="RefSeq" id="WP_257924004.1">
    <property type="nucleotide sequence ID" value="NZ_JAMXQV010000019.1"/>
</dbReference>
<dbReference type="PANTHER" id="PTHR43194">
    <property type="entry name" value="HYDROLASE ALPHA/BETA FOLD FAMILY"/>
    <property type="match status" value="1"/>
</dbReference>
<dbReference type="Proteomes" id="UP001144096">
    <property type="component" value="Unassembled WGS sequence"/>
</dbReference>
<feature type="domain" description="AB hydrolase-1" evidence="1">
    <location>
        <begin position="27"/>
        <end position="265"/>
    </location>
</feature>
<dbReference type="SUPFAM" id="SSF53474">
    <property type="entry name" value="alpha/beta-Hydrolases"/>
    <property type="match status" value="1"/>
</dbReference>
<proteinExistence type="predicted"/>
<dbReference type="Pfam" id="PF12697">
    <property type="entry name" value="Abhydrolase_6"/>
    <property type="match status" value="1"/>
</dbReference>
<accession>A0A9X2NGP0</accession>
<keyword evidence="3" id="KW-1185">Reference proteome</keyword>
<dbReference type="Gene3D" id="3.40.50.1820">
    <property type="entry name" value="alpha/beta hydrolase"/>
    <property type="match status" value="1"/>
</dbReference>
<reference evidence="2" key="1">
    <citation type="submission" date="2022-06" db="EMBL/GenBank/DDBJ databases">
        <title>Amycolatopsis iheyaensis sp. nov., a new species of the genus Amycolatopsis isolated from soil in Iheya island, Japan.</title>
        <authorList>
            <person name="Ngamcharungchit C."/>
            <person name="Kanto H."/>
            <person name="Take A."/>
            <person name="Intra B."/>
            <person name="Matsumoto A."/>
            <person name="Panbangred W."/>
            <person name="Inahashi Y."/>
        </authorList>
    </citation>
    <scope>NUCLEOTIDE SEQUENCE</scope>
    <source>
        <strain evidence="2">OK19-0408</strain>
    </source>
</reference>
<keyword evidence="2" id="KW-0378">Hydrolase</keyword>
<dbReference type="PANTHER" id="PTHR43194:SF2">
    <property type="entry name" value="PEROXISOMAL MEMBRANE PROTEIN LPX1"/>
    <property type="match status" value="1"/>
</dbReference>
<dbReference type="GO" id="GO:0016787">
    <property type="term" value="F:hydrolase activity"/>
    <property type="evidence" value="ECO:0007669"/>
    <property type="project" value="UniProtKB-KW"/>
</dbReference>
<dbReference type="InterPro" id="IPR029058">
    <property type="entry name" value="AB_hydrolase_fold"/>
</dbReference>
<dbReference type="InterPro" id="IPR000073">
    <property type="entry name" value="AB_hydrolase_1"/>
</dbReference>
<comment type="caution">
    <text evidence="2">The sequence shown here is derived from an EMBL/GenBank/DDBJ whole genome shotgun (WGS) entry which is preliminary data.</text>
</comment>
<organism evidence="2 3">
    <name type="scientific">Amycolatopsis iheyensis</name>
    <dbReference type="NCBI Taxonomy" id="2945988"/>
    <lineage>
        <taxon>Bacteria</taxon>
        <taxon>Bacillati</taxon>
        <taxon>Actinomycetota</taxon>
        <taxon>Actinomycetes</taxon>
        <taxon>Pseudonocardiales</taxon>
        <taxon>Pseudonocardiaceae</taxon>
        <taxon>Amycolatopsis</taxon>
    </lineage>
</organism>
<protein>
    <submittedName>
        <fullName evidence="2">Alpha/beta hydrolase</fullName>
    </submittedName>
</protein>
<gene>
    <name evidence="2" type="ORF">M8542_31880</name>
</gene>
<dbReference type="InterPro" id="IPR050228">
    <property type="entry name" value="Carboxylesterase_BioH"/>
</dbReference>
<dbReference type="EMBL" id="JAMXQV010000019">
    <property type="protein sequence ID" value="MCR6487438.1"/>
    <property type="molecule type" value="Genomic_DNA"/>
</dbReference>
<name>A0A9X2NGP0_9PSEU</name>
<dbReference type="AlphaFoldDB" id="A0A9X2NGP0"/>
<evidence type="ECO:0000313" key="2">
    <source>
        <dbReference type="EMBL" id="MCR6487438.1"/>
    </source>
</evidence>